<dbReference type="GO" id="GO:0000981">
    <property type="term" value="F:DNA-binding transcription factor activity, RNA polymerase II-specific"/>
    <property type="evidence" value="ECO:0007669"/>
    <property type="project" value="InterPro"/>
</dbReference>
<dbReference type="SUPFAM" id="SSF57701">
    <property type="entry name" value="Zn2/Cys6 DNA-binding domain"/>
    <property type="match status" value="1"/>
</dbReference>
<feature type="region of interest" description="Disordered" evidence="3">
    <location>
        <begin position="52"/>
        <end position="106"/>
    </location>
</feature>
<reference evidence="5" key="1">
    <citation type="journal article" date="2021" name="Nat. Commun.">
        <title>Genetic determinants of endophytism in the Arabidopsis root mycobiome.</title>
        <authorList>
            <person name="Mesny F."/>
            <person name="Miyauchi S."/>
            <person name="Thiergart T."/>
            <person name="Pickel B."/>
            <person name="Atanasova L."/>
            <person name="Karlsson M."/>
            <person name="Huettel B."/>
            <person name="Barry K.W."/>
            <person name="Haridas S."/>
            <person name="Chen C."/>
            <person name="Bauer D."/>
            <person name="Andreopoulos W."/>
            <person name="Pangilinan J."/>
            <person name="LaButti K."/>
            <person name="Riley R."/>
            <person name="Lipzen A."/>
            <person name="Clum A."/>
            <person name="Drula E."/>
            <person name="Henrissat B."/>
            <person name="Kohler A."/>
            <person name="Grigoriev I.V."/>
            <person name="Martin F.M."/>
            <person name="Hacquard S."/>
        </authorList>
    </citation>
    <scope>NUCLEOTIDE SEQUENCE</scope>
    <source>
        <strain evidence="5">MPI-CAGE-AT-0016</strain>
    </source>
</reference>
<dbReference type="InterPro" id="IPR021858">
    <property type="entry name" value="Fun_TF"/>
</dbReference>
<feature type="compositionally biased region" description="Polar residues" evidence="3">
    <location>
        <begin position="75"/>
        <end position="89"/>
    </location>
</feature>
<dbReference type="PANTHER" id="PTHR37534:SF9">
    <property type="entry name" value="ZN(II)2CYS6 TRANSCRIPTION FACTOR (EUROFUNG)"/>
    <property type="match status" value="1"/>
</dbReference>
<accession>A0A8K0TQT2</accession>
<dbReference type="SMART" id="SM00066">
    <property type="entry name" value="GAL4"/>
    <property type="match status" value="1"/>
</dbReference>
<dbReference type="PROSITE" id="PS50048">
    <property type="entry name" value="ZN2_CY6_FUNGAL_2"/>
    <property type="match status" value="1"/>
</dbReference>
<dbReference type="CDD" id="cd00067">
    <property type="entry name" value="GAL4"/>
    <property type="match status" value="1"/>
</dbReference>
<dbReference type="PROSITE" id="PS00463">
    <property type="entry name" value="ZN2_CY6_FUNGAL_1"/>
    <property type="match status" value="1"/>
</dbReference>
<dbReference type="Pfam" id="PF00172">
    <property type="entry name" value="Zn_clus"/>
    <property type="match status" value="1"/>
</dbReference>
<evidence type="ECO:0000313" key="5">
    <source>
        <dbReference type="EMBL" id="KAH7374767.1"/>
    </source>
</evidence>
<dbReference type="EMBL" id="JAGPXD010000001">
    <property type="protein sequence ID" value="KAH7374767.1"/>
    <property type="molecule type" value="Genomic_DNA"/>
</dbReference>
<feature type="compositionally biased region" description="Polar residues" evidence="3">
    <location>
        <begin position="216"/>
        <end position="227"/>
    </location>
</feature>
<feature type="compositionally biased region" description="Basic and acidic residues" evidence="3">
    <location>
        <begin position="64"/>
        <end position="73"/>
    </location>
</feature>
<organism evidence="5 6">
    <name type="scientific">Plectosphaerella cucumerina</name>
    <dbReference type="NCBI Taxonomy" id="40658"/>
    <lineage>
        <taxon>Eukaryota</taxon>
        <taxon>Fungi</taxon>
        <taxon>Dikarya</taxon>
        <taxon>Ascomycota</taxon>
        <taxon>Pezizomycotina</taxon>
        <taxon>Sordariomycetes</taxon>
        <taxon>Hypocreomycetidae</taxon>
        <taxon>Glomerellales</taxon>
        <taxon>Plectosphaerellaceae</taxon>
        <taxon>Plectosphaerella</taxon>
    </lineage>
</organism>
<keyword evidence="6" id="KW-1185">Reference proteome</keyword>
<evidence type="ECO:0000256" key="1">
    <source>
        <dbReference type="ARBA" id="ARBA00004123"/>
    </source>
</evidence>
<dbReference type="GO" id="GO:0045944">
    <property type="term" value="P:positive regulation of transcription by RNA polymerase II"/>
    <property type="evidence" value="ECO:0007669"/>
    <property type="project" value="TreeGrafter"/>
</dbReference>
<dbReference type="OrthoDB" id="5418899at2759"/>
<sequence>MEQSLNRSRRSRAGCSQCRRLRIKCDEQYPRCQQCKKRNRVCNLAESRFRTYDPPNETAFQRPGRPDSHDDRSALLQSITLSSRTGSNDSESHFAAPSNLSAPDVHFPDSPSVSVLGTTSSRCHGRSDEFDGVLGQRQVRLTPLSNEDQRIASIDNPMVDDEAHEGATSGDDTSSVSREPQAHAATPGQGIYVPPAEEASTTGVSHQHESGCPGTSHGSIDQATPSYVLSAGRGPDVSIRNGLETTEERAFLLRHFATTTGKWMDLFDLDCFYSRQVPILALYSPLIMFSACAFSARQLSLTPGPRRRRDSHHCSYLYAKRQEQATHQRDYTWIAEAYYDAAITLLRQHISDFTSPELNPSSVAAAQESEAANVASFDMSSPTLHKKDFSRAILHDDIVIAVMILSNYEFLGGAAPKWSDHLDGTRSFLRLSDEAGLLDFAPPSPMSDSAPGHLRHLRPCFWNFARQDMLSALINGKKTRLEIDDVTMWQRMGLDLDADGRLRDTSLLTQNPASANRVDMISNTLIWMLGKLVNLVATCHEEMETDSADPADTNTSSERGSFLDRWLALTHELQAWHDALPPLFRPCTRVLLPQRTARRGIDRQLRTKPLIDHETWHSDSMCASTMQSWHMSQIMLLLYKPPSVSVRQLPWIPKTQPLNRFPDTLADLNQMNDMLQYHAVEICAIALSRPEEATRIHMLQPLYMAGRCLTDVSDRGTVVRLIDGIEDELGWHAKYRADALLAEWDTDRDTLEYYDETA</sequence>
<dbReference type="Proteomes" id="UP000813385">
    <property type="component" value="Unassembled WGS sequence"/>
</dbReference>
<evidence type="ECO:0000313" key="6">
    <source>
        <dbReference type="Proteomes" id="UP000813385"/>
    </source>
</evidence>
<dbReference type="InterPro" id="IPR001138">
    <property type="entry name" value="Zn2Cys6_DnaBD"/>
</dbReference>
<proteinExistence type="predicted"/>
<feature type="domain" description="Zn(2)-C6 fungal-type" evidence="4">
    <location>
        <begin position="14"/>
        <end position="44"/>
    </location>
</feature>
<gene>
    <name evidence="5" type="ORF">B0T11DRAFT_3192</name>
</gene>
<comment type="subcellular location">
    <subcellularLocation>
        <location evidence="1">Nucleus</location>
    </subcellularLocation>
</comment>
<dbReference type="Gene3D" id="4.10.240.10">
    <property type="entry name" value="Zn(2)-C6 fungal-type DNA-binding domain"/>
    <property type="match status" value="1"/>
</dbReference>
<dbReference type="GO" id="GO:0008270">
    <property type="term" value="F:zinc ion binding"/>
    <property type="evidence" value="ECO:0007669"/>
    <property type="project" value="InterPro"/>
</dbReference>
<evidence type="ECO:0000259" key="4">
    <source>
        <dbReference type="PROSITE" id="PS50048"/>
    </source>
</evidence>
<name>A0A8K0TQT2_9PEZI</name>
<feature type="region of interest" description="Disordered" evidence="3">
    <location>
        <begin position="157"/>
        <end position="241"/>
    </location>
</feature>
<dbReference type="PANTHER" id="PTHR37534">
    <property type="entry name" value="TRANSCRIPTIONAL ACTIVATOR PROTEIN UGA3"/>
    <property type="match status" value="1"/>
</dbReference>
<dbReference type="Pfam" id="PF11951">
    <property type="entry name" value="Fungal_trans_2"/>
    <property type="match status" value="1"/>
</dbReference>
<dbReference type="GO" id="GO:0000976">
    <property type="term" value="F:transcription cis-regulatory region binding"/>
    <property type="evidence" value="ECO:0007669"/>
    <property type="project" value="TreeGrafter"/>
</dbReference>
<dbReference type="InterPro" id="IPR036864">
    <property type="entry name" value="Zn2-C6_fun-type_DNA-bd_sf"/>
</dbReference>
<comment type="caution">
    <text evidence="5">The sequence shown here is derived from an EMBL/GenBank/DDBJ whole genome shotgun (WGS) entry which is preliminary data.</text>
</comment>
<evidence type="ECO:0000256" key="3">
    <source>
        <dbReference type="SAM" id="MobiDB-lite"/>
    </source>
</evidence>
<dbReference type="AlphaFoldDB" id="A0A8K0TQT2"/>
<keyword evidence="2" id="KW-0539">Nucleus</keyword>
<protein>
    <recommendedName>
        <fullName evidence="4">Zn(2)-C6 fungal-type domain-containing protein</fullName>
    </recommendedName>
</protein>
<dbReference type="GO" id="GO:0005634">
    <property type="term" value="C:nucleus"/>
    <property type="evidence" value="ECO:0007669"/>
    <property type="project" value="UniProtKB-SubCell"/>
</dbReference>
<evidence type="ECO:0000256" key="2">
    <source>
        <dbReference type="ARBA" id="ARBA00023242"/>
    </source>
</evidence>